<reference evidence="2" key="1">
    <citation type="submission" date="2016-10" db="EMBL/GenBank/DDBJ databases">
        <authorList>
            <person name="Varghese N."/>
            <person name="Submissions S."/>
        </authorList>
    </citation>
    <scope>NUCLEOTIDE SEQUENCE [LARGE SCALE GENOMIC DNA]</scope>
    <source>
        <strain evidence="2">Nm44</strain>
    </source>
</reference>
<accession>A0A1I4LSK3</accession>
<protein>
    <submittedName>
        <fullName evidence="1">Uncharacterized protein</fullName>
    </submittedName>
</protein>
<proteinExistence type="predicted"/>
<evidence type="ECO:0000313" key="2">
    <source>
        <dbReference type="Proteomes" id="UP000183287"/>
    </source>
</evidence>
<organism evidence="1 2">
    <name type="scientific">Nitrosomonas communis</name>
    <dbReference type="NCBI Taxonomy" id="44574"/>
    <lineage>
        <taxon>Bacteria</taxon>
        <taxon>Pseudomonadati</taxon>
        <taxon>Pseudomonadota</taxon>
        <taxon>Betaproteobacteria</taxon>
        <taxon>Nitrosomonadales</taxon>
        <taxon>Nitrosomonadaceae</taxon>
        <taxon>Nitrosomonas</taxon>
    </lineage>
</organism>
<evidence type="ECO:0000313" key="1">
    <source>
        <dbReference type="EMBL" id="SFL93929.1"/>
    </source>
</evidence>
<dbReference type="AlphaFoldDB" id="A0A1I4LSK3"/>
<gene>
    <name evidence="1" type="ORF">SAMN05421863_100773</name>
</gene>
<dbReference type="EMBL" id="FOUB01000007">
    <property type="protein sequence ID" value="SFL93929.1"/>
    <property type="molecule type" value="Genomic_DNA"/>
</dbReference>
<keyword evidence="2" id="KW-1185">Reference proteome</keyword>
<dbReference type="Proteomes" id="UP000183287">
    <property type="component" value="Unassembled WGS sequence"/>
</dbReference>
<name>A0A1I4LSK3_9PROT</name>
<sequence length="274" mass="30289">MKLYLTPELQAHRRGRFLASLLGISQSPEHGLPQTGFVLMTGEQLQASRESQEECAAWVRQPGCSLLLLPPYQEGSIFHFLDWVVELAPSIAVAVKRALLMSMLEGELTYRLRGVNGACTEDMPLGEPTCHTRYWKGHSNSGLIAATTLPLWSISLLDQAALVHDFLAKIERHCGLPSVTTEETKPQEDAIRPEDVTVLVCSYGFNVATAEGLLSRLKTYAVPLLNLANFDLPESMVRLRNAGLINDNGLTEQGLAHLMGCKYWAFAENLRNEA</sequence>